<organism evidence="2 4">
    <name type="scientific">Paeniglutamicibacter sulfureus</name>
    <dbReference type="NCBI Taxonomy" id="43666"/>
    <lineage>
        <taxon>Bacteria</taxon>
        <taxon>Bacillati</taxon>
        <taxon>Actinomycetota</taxon>
        <taxon>Actinomycetes</taxon>
        <taxon>Micrococcales</taxon>
        <taxon>Micrococcaceae</taxon>
        <taxon>Paeniglutamicibacter</taxon>
    </lineage>
</organism>
<evidence type="ECO:0000313" key="1">
    <source>
        <dbReference type="EMBL" id="MDR7356965.1"/>
    </source>
</evidence>
<dbReference type="EMBL" id="JAVDYI010000001">
    <property type="protein sequence ID" value="MDR7359658.1"/>
    <property type="molecule type" value="Genomic_DNA"/>
</dbReference>
<evidence type="ECO:0000313" key="4">
    <source>
        <dbReference type="Proteomes" id="UP001183817"/>
    </source>
</evidence>
<evidence type="ECO:0000313" key="3">
    <source>
        <dbReference type="EMBL" id="MDR7359658.1"/>
    </source>
</evidence>
<dbReference type="EMBL" id="JAVDYI010000001">
    <property type="protein sequence ID" value="MDR7356965.1"/>
    <property type="molecule type" value="Genomic_DNA"/>
</dbReference>
<comment type="caution">
    <text evidence="2">The sequence shown here is derived from an EMBL/GenBank/DDBJ whole genome shotgun (WGS) entry which is preliminary data.</text>
</comment>
<name>A0ABU2BJT2_9MICC</name>
<gene>
    <name evidence="1" type="ORF">J2S64_000656</name>
    <name evidence="2" type="ORF">J2S64_002601</name>
    <name evidence="3" type="ORF">J2S64_003349</name>
</gene>
<sequence length="170" mass="18240">MNRRVLPRRARCHQCQSTHILLPVALTARRADAAAVIAHAVESSIVSGAGHRKIAAQLGRPQTTVRGWIRDFRANAPAILTEFTARVHRATAESLGFWPTPAPTAAANALGMLMAHARVLAHHHGAIPGQAPVANVTWPVAALAGHGPWFFSGRQRLEAVQHQPALPQEA</sequence>
<proteinExistence type="predicted"/>
<reference evidence="2 4" key="1">
    <citation type="submission" date="2023-07" db="EMBL/GenBank/DDBJ databases">
        <title>Sequencing the genomes of 1000 actinobacteria strains.</title>
        <authorList>
            <person name="Klenk H.-P."/>
        </authorList>
    </citation>
    <scope>NUCLEOTIDE SEQUENCE [LARGE SCALE GENOMIC DNA]</scope>
    <source>
        <strain evidence="2 4">DSM 20167</strain>
    </source>
</reference>
<protein>
    <recommendedName>
        <fullName evidence="5">Helix-turn-helix domain-containing protein</fullName>
    </recommendedName>
</protein>
<accession>A0ABU2BJT2</accession>
<dbReference type="EMBL" id="JAVDYI010000001">
    <property type="protein sequence ID" value="MDR7358910.1"/>
    <property type="molecule type" value="Genomic_DNA"/>
</dbReference>
<evidence type="ECO:0000313" key="2">
    <source>
        <dbReference type="EMBL" id="MDR7358910.1"/>
    </source>
</evidence>
<evidence type="ECO:0008006" key="5">
    <source>
        <dbReference type="Google" id="ProtNLM"/>
    </source>
</evidence>
<keyword evidence="4" id="KW-1185">Reference proteome</keyword>
<dbReference type="Proteomes" id="UP001183817">
    <property type="component" value="Unassembled WGS sequence"/>
</dbReference>